<comment type="caution">
    <text evidence="2">The sequence shown here is derived from an EMBL/GenBank/DDBJ whole genome shotgun (WGS) entry which is preliminary data.</text>
</comment>
<feature type="chain" id="PRO_5034203007" evidence="1">
    <location>
        <begin position="18"/>
        <end position="532"/>
    </location>
</feature>
<reference evidence="2 3" key="1">
    <citation type="journal article" date="2020" name="Genomics">
        <title>Complete, high-quality genomes from long-read metagenomic sequencing of two wolf lichen thalli reveals enigmatic genome architecture.</title>
        <authorList>
            <person name="McKenzie S.K."/>
            <person name="Walston R.F."/>
            <person name="Allen J.L."/>
        </authorList>
    </citation>
    <scope>NUCLEOTIDE SEQUENCE [LARGE SCALE GENOMIC DNA]</scope>
    <source>
        <strain evidence="2">WasteWater1</strain>
    </source>
</reference>
<sequence length="532" mass="57113">MFAIISRGLLLGSSTVAAPLQLAGPNILNASSLDSSGALTSHASNVFQCFTPSFRPPGPFYPIKYPGCTDAADEILANVRGDVPLLFSRSESADIQLPWRARSANCVMALDVLNDDDEDIIGIQDAHGIALALCSNCVKGYYRYGGRTPVGPRGVVYISVYGTMPLSVGAASPVAPQPSNVVSTRIERRDPGLLDAPSLAITGISILNTSNPDKGECFSESGPLARKPLYPVKSLDCMNAADEMVKNRRAHNWMTFGRRAGMDFKLPWTARSKSCVVTVDALNDVDFDTIVLFEVYLTALNRIGECTTGKNIFGGSKVVGPKNVMYVFVFGIGSPLQVSAPASPAPTHVVARAQIENSELSLLKPQTTEPPNLTTAPTTNASTLRGVPECFDPPSPRERSVPISNFADCEAATTEIVGSRPPTQIYIFSRRPSADPDHYQLPATFRTGTCAVHLDMEYANDEDTVRLSYVESTAWVLARKCSGLENPQQKWGGTMTVSVGAKDLIRVSVYGVLPGPLDKPSPSQVAPLRESE</sequence>
<dbReference type="AlphaFoldDB" id="A0A8H6F901"/>
<gene>
    <name evidence="2" type="ORF">HO133_003567</name>
</gene>
<accession>A0A8H6F901</accession>
<dbReference type="EMBL" id="JACCJB010000018">
    <property type="protein sequence ID" value="KAF6219742.1"/>
    <property type="molecule type" value="Genomic_DNA"/>
</dbReference>
<feature type="signal peptide" evidence="1">
    <location>
        <begin position="1"/>
        <end position="17"/>
    </location>
</feature>
<dbReference type="RefSeq" id="XP_037149177.1">
    <property type="nucleotide sequence ID" value="XM_037294489.1"/>
</dbReference>
<proteinExistence type="predicted"/>
<organism evidence="2 3">
    <name type="scientific">Letharia lupina</name>
    <dbReference type="NCBI Taxonomy" id="560253"/>
    <lineage>
        <taxon>Eukaryota</taxon>
        <taxon>Fungi</taxon>
        <taxon>Dikarya</taxon>
        <taxon>Ascomycota</taxon>
        <taxon>Pezizomycotina</taxon>
        <taxon>Lecanoromycetes</taxon>
        <taxon>OSLEUM clade</taxon>
        <taxon>Lecanoromycetidae</taxon>
        <taxon>Lecanorales</taxon>
        <taxon>Lecanorineae</taxon>
        <taxon>Parmeliaceae</taxon>
        <taxon>Letharia</taxon>
    </lineage>
</organism>
<evidence type="ECO:0000313" key="3">
    <source>
        <dbReference type="Proteomes" id="UP000593566"/>
    </source>
</evidence>
<dbReference type="Proteomes" id="UP000593566">
    <property type="component" value="Unassembled WGS sequence"/>
</dbReference>
<keyword evidence="3" id="KW-1185">Reference proteome</keyword>
<evidence type="ECO:0000256" key="1">
    <source>
        <dbReference type="SAM" id="SignalP"/>
    </source>
</evidence>
<evidence type="ECO:0000313" key="2">
    <source>
        <dbReference type="EMBL" id="KAF6219742.1"/>
    </source>
</evidence>
<dbReference type="GeneID" id="59331978"/>
<protein>
    <submittedName>
        <fullName evidence="2">Uncharacterized protein</fullName>
    </submittedName>
</protein>
<name>A0A8H6F901_9LECA</name>
<keyword evidence="1" id="KW-0732">Signal</keyword>